<dbReference type="PANTHER" id="PTHR43570:SF20">
    <property type="entry name" value="ALDEHYDE DEHYDROGENASE ALDX-RELATED"/>
    <property type="match status" value="1"/>
</dbReference>
<keyword evidence="11" id="KW-1185">Reference proteome</keyword>
<gene>
    <name evidence="10" type="ORF">FHS24_000105</name>
</gene>
<dbReference type="PROSITE" id="PS00687">
    <property type="entry name" value="ALDEHYDE_DEHYDR_GLU"/>
    <property type="match status" value="1"/>
</dbReference>
<evidence type="ECO:0000256" key="4">
    <source>
        <dbReference type="PIRNR" id="PIRNR036492"/>
    </source>
</evidence>
<evidence type="ECO:0000313" key="10">
    <source>
        <dbReference type="EMBL" id="MBB3105614.1"/>
    </source>
</evidence>
<evidence type="ECO:0000259" key="9">
    <source>
        <dbReference type="Pfam" id="PF00171"/>
    </source>
</evidence>
<feature type="active site" evidence="5 6">
    <location>
        <position position="249"/>
    </location>
</feature>
<evidence type="ECO:0000256" key="1">
    <source>
        <dbReference type="ARBA" id="ARBA00009986"/>
    </source>
</evidence>
<accession>A0A839TBW7</accession>
<dbReference type="PIRSF" id="PIRSF036492">
    <property type="entry name" value="ALDH"/>
    <property type="match status" value="1"/>
</dbReference>
<evidence type="ECO:0000256" key="2">
    <source>
        <dbReference type="ARBA" id="ARBA00023002"/>
    </source>
</evidence>
<keyword evidence="2 4" id="KW-0560">Oxidoreductase</keyword>
<dbReference type="SUPFAM" id="SSF53720">
    <property type="entry name" value="ALDH-like"/>
    <property type="match status" value="1"/>
</dbReference>
<evidence type="ECO:0000313" key="11">
    <source>
        <dbReference type="Proteomes" id="UP000588111"/>
    </source>
</evidence>
<dbReference type="AlphaFoldDB" id="A0A839TBW7"/>
<comment type="similarity">
    <text evidence="1 4 7">Belongs to the aldehyde dehydrogenase family.</text>
</comment>
<reference evidence="10 11" key="1">
    <citation type="submission" date="2020-08" db="EMBL/GenBank/DDBJ databases">
        <title>Genomic Encyclopedia of Type Strains, Phase III (KMG-III): the genomes of soil and plant-associated and newly described type strains.</title>
        <authorList>
            <person name="Whitman W."/>
        </authorList>
    </citation>
    <scope>NUCLEOTIDE SEQUENCE [LARGE SCALE GENOMIC DNA]</scope>
    <source>
        <strain evidence="10 11">CECT 5885</strain>
    </source>
</reference>
<dbReference type="PANTHER" id="PTHR43570">
    <property type="entry name" value="ALDEHYDE DEHYDROGENASE"/>
    <property type="match status" value="1"/>
</dbReference>
<dbReference type="InterPro" id="IPR016163">
    <property type="entry name" value="Ald_DH_C"/>
</dbReference>
<proteinExistence type="inferred from homology"/>
<evidence type="ECO:0000256" key="5">
    <source>
        <dbReference type="PIRSR" id="PIRSR036492-1"/>
    </source>
</evidence>
<dbReference type="InterPro" id="IPR015590">
    <property type="entry name" value="Aldehyde_DH_dom"/>
</dbReference>
<evidence type="ECO:0000256" key="8">
    <source>
        <dbReference type="SAM" id="MobiDB-lite"/>
    </source>
</evidence>
<evidence type="ECO:0000256" key="6">
    <source>
        <dbReference type="PROSITE-ProRule" id="PRU10007"/>
    </source>
</evidence>
<dbReference type="InterPro" id="IPR016162">
    <property type="entry name" value="Ald_DH_N"/>
</dbReference>
<dbReference type="InterPro" id="IPR012394">
    <property type="entry name" value="Aldehyde_DH_NAD(P)"/>
</dbReference>
<sequence length="500" mass="55437">MTDNNQNTLFQSEQTPTNQAQASNYANDANESLSIIKTVADMQAQFLRLQNLSRTQPINDWATRENQLDNLEVMLSDNQELLAKAISADFGYRSQSETQFAELFPSFTGISHARKNGKKWMKPQRVSISALYMPAHNEIQPQPLGVVGIMVPWNYPLFLAVGPMIDALTAGNRIMIKMSEAAPQFAQTFAETVSRYFSPDMVSVVIGEVEIAEAFSQLPFDHLLYTGSTAVGKKVMAAAAPNLTPVTLELGGKSPVVVLEGANLENAVNRVMMGKTLNAGQTCIAPDYVLLQRQYHEEFIRLAKEWMEKHYPNIEDNPDYSHIINGEQFKRVQGYLDGLAGDEVHPLTDADSDIDSRLMPPVIVSEPAPDSDVMQNEIFAPILPLMHYDTLDDAIRFINERPRPLALYVFGDNNSEIDRVRNHTVSGGLCINEVIMHVAQHDLPFGGVGHSGTGAYHGKAGFERLSHMKSVFVQSKLNGLNILLPPYGGLFKKAMALFLK</sequence>
<dbReference type="GO" id="GO:0004029">
    <property type="term" value="F:aldehyde dehydrogenase (NAD+) activity"/>
    <property type="evidence" value="ECO:0007669"/>
    <property type="project" value="TreeGrafter"/>
</dbReference>
<dbReference type="InterPro" id="IPR029510">
    <property type="entry name" value="Ald_DH_CS_GLU"/>
</dbReference>
<dbReference type="Pfam" id="PF00171">
    <property type="entry name" value="Aldedh"/>
    <property type="match status" value="1"/>
</dbReference>
<feature type="domain" description="Aldehyde dehydrogenase" evidence="9">
    <location>
        <begin position="61"/>
        <end position="471"/>
    </location>
</feature>
<name>A0A839TBW7_9GAMM</name>
<dbReference type="Gene3D" id="3.40.605.10">
    <property type="entry name" value="Aldehyde Dehydrogenase, Chain A, domain 1"/>
    <property type="match status" value="1"/>
</dbReference>
<dbReference type="Proteomes" id="UP000588111">
    <property type="component" value="Unassembled WGS sequence"/>
</dbReference>
<evidence type="ECO:0000256" key="3">
    <source>
        <dbReference type="ARBA" id="ARBA00023027"/>
    </source>
</evidence>
<dbReference type="GO" id="GO:0006081">
    <property type="term" value="P:aldehyde metabolic process"/>
    <property type="evidence" value="ECO:0007669"/>
    <property type="project" value="InterPro"/>
</dbReference>
<feature type="region of interest" description="Disordered" evidence="8">
    <location>
        <begin position="1"/>
        <end position="21"/>
    </location>
</feature>
<comment type="caution">
    <text evidence="10">The sequence shown here is derived from an EMBL/GenBank/DDBJ whole genome shotgun (WGS) entry which is preliminary data.</text>
</comment>
<dbReference type="CDD" id="cd07133">
    <property type="entry name" value="ALDH_CALDH_CalB"/>
    <property type="match status" value="1"/>
</dbReference>
<dbReference type="FunFam" id="3.40.309.10:FF:000003">
    <property type="entry name" value="Aldehyde dehydrogenase"/>
    <property type="match status" value="1"/>
</dbReference>
<organism evidence="10 11">
    <name type="scientific">Psychrobacter luti</name>
    <dbReference type="NCBI Taxonomy" id="198481"/>
    <lineage>
        <taxon>Bacteria</taxon>
        <taxon>Pseudomonadati</taxon>
        <taxon>Pseudomonadota</taxon>
        <taxon>Gammaproteobacteria</taxon>
        <taxon>Moraxellales</taxon>
        <taxon>Moraxellaceae</taxon>
        <taxon>Psychrobacter</taxon>
    </lineage>
</organism>
<dbReference type="GO" id="GO:0005737">
    <property type="term" value="C:cytoplasm"/>
    <property type="evidence" value="ECO:0007669"/>
    <property type="project" value="TreeGrafter"/>
</dbReference>
<keyword evidence="3" id="KW-0520">NAD</keyword>
<dbReference type="RefSeq" id="WP_183617768.1">
    <property type="nucleotide sequence ID" value="NZ_CAJHAH010000004.1"/>
</dbReference>
<dbReference type="InterPro" id="IPR016161">
    <property type="entry name" value="Ald_DH/histidinol_DH"/>
</dbReference>
<evidence type="ECO:0000256" key="7">
    <source>
        <dbReference type="RuleBase" id="RU003345"/>
    </source>
</evidence>
<protein>
    <recommendedName>
        <fullName evidence="4">Aldehyde dehydrogenase</fullName>
    </recommendedName>
</protein>
<dbReference type="Gene3D" id="3.40.309.10">
    <property type="entry name" value="Aldehyde Dehydrogenase, Chain A, domain 2"/>
    <property type="match status" value="1"/>
</dbReference>
<dbReference type="EMBL" id="JACHXL010000001">
    <property type="protein sequence ID" value="MBB3105614.1"/>
    <property type="molecule type" value="Genomic_DNA"/>
</dbReference>
<feature type="active site" evidence="5">
    <location>
        <position position="283"/>
    </location>
</feature>